<accession>A0A1I7VQ93</accession>
<dbReference type="WBParaSite" id="EN70_5027">
    <property type="protein sequence ID" value="EN70_5027"/>
    <property type="gene ID" value="EN70_5027"/>
</dbReference>
<dbReference type="EMBL" id="JH712076">
    <property type="protein sequence ID" value="EJD76390.1"/>
    <property type="molecule type" value="Genomic_DNA"/>
</dbReference>
<evidence type="ECO:0000256" key="1">
    <source>
        <dbReference type="SAM" id="MobiDB-lite"/>
    </source>
</evidence>
<dbReference type="KEGG" id="loa:LOAG_16628"/>
<accession>A0A1S0UL04</accession>
<reference evidence="4" key="2">
    <citation type="submission" date="2016-11" db="UniProtKB">
        <authorList>
            <consortium name="WormBaseParasite"/>
        </authorList>
    </citation>
    <scope>IDENTIFICATION</scope>
</reference>
<dbReference type="AlphaFoldDB" id="A0A1I7VQ93"/>
<organism evidence="3 4">
    <name type="scientific">Loa loa</name>
    <name type="common">Eye worm</name>
    <name type="synonym">Filaria loa</name>
    <dbReference type="NCBI Taxonomy" id="7209"/>
    <lineage>
        <taxon>Eukaryota</taxon>
        <taxon>Metazoa</taxon>
        <taxon>Ecdysozoa</taxon>
        <taxon>Nematoda</taxon>
        <taxon>Chromadorea</taxon>
        <taxon>Rhabditida</taxon>
        <taxon>Spirurina</taxon>
        <taxon>Spiruromorpha</taxon>
        <taxon>Filarioidea</taxon>
        <taxon>Onchocercidae</taxon>
        <taxon>Loa</taxon>
    </lineage>
</organism>
<evidence type="ECO:0000313" key="4">
    <source>
        <dbReference type="WBParaSite" id="EN70_5027"/>
    </source>
</evidence>
<dbReference type="STRING" id="7209.A0A1I7VQ93"/>
<evidence type="ECO:0000313" key="3">
    <source>
        <dbReference type="Proteomes" id="UP000095285"/>
    </source>
</evidence>
<name>A0A1I7VQ93_LOALO</name>
<proteinExistence type="predicted"/>
<dbReference type="GeneID" id="9946791"/>
<feature type="region of interest" description="Disordered" evidence="1">
    <location>
        <begin position="16"/>
        <end position="43"/>
    </location>
</feature>
<dbReference type="RefSeq" id="XP_003144932.2">
    <property type="nucleotide sequence ID" value="XM_003144884.2"/>
</dbReference>
<gene>
    <name evidence="2 4" type="ORF">LOAG_16628</name>
</gene>
<keyword evidence="3" id="KW-1185">Reference proteome</keyword>
<dbReference type="CTD" id="9946791"/>
<reference evidence="2 3" key="1">
    <citation type="submission" date="2012-04" db="EMBL/GenBank/DDBJ databases">
        <title>The Genome Sequence of Loa loa.</title>
        <authorList>
            <consortium name="The Broad Institute Genome Sequencing Platform"/>
            <consortium name="Broad Institute Genome Sequencing Center for Infectious Disease"/>
            <person name="Nutman T.B."/>
            <person name="Fink D.L."/>
            <person name="Russ C."/>
            <person name="Young S."/>
            <person name="Zeng Q."/>
            <person name="Gargeya S."/>
            <person name="Alvarado L."/>
            <person name="Berlin A."/>
            <person name="Chapman S.B."/>
            <person name="Chen Z."/>
            <person name="Freedman E."/>
            <person name="Gellesch M."/>
            <person name="Goldberg J."/>
            <person name="Griggs A."/>
            <person name="Gujja S."/>
            <person name="Heilman E.R."/>
            <person name="Heiman D."/>
            <person name="Howarth C."/>
            <person name="Mehta T."/>
            <person name="Neiman D."/>
            <person name="Pearson M."/>
            <person name="Roberts A."/>
            <person name="Saif S."/>
            <person name="Shea T."/>
            <person name="Shenoy N."/>
            <person name="Sisk P."/>
            <person name="Stolte C."/>
            <person name="Sykes S."/>
            <person name="White J."/>
            <person name="Yandava C."/>
            <person name="Haas B."/>
            <person name="Henn M.R."/>
            <person name="Nusbaum C."/>
            <person name="Birren B."/>
        </authorList>
    </citation>
    <scope>NUCLEOTIDE SEQUENCE [LARGE SCALE GENOMIC DNA]</scope>
</reference>
<sequence>MIRTFVVNGDGLDKAGHEHGGWKSWKSGTGGGNWDSWKSNEKPINAKAEAYASASIDP</sequence>
<evidence type="ECO:0000313" key="2">
    <source>
        <dbReference type="EMBL" id="EJD76390.1"/>
    </source>
</evidence>
<protein>
    <submittedName>
        <fullName evidence="4">Maltoporin</fullName>
    </submittedName>
</protein>
<dbReference type="Proteomes" id="UP000095285">
    <property type="component" value="Unassembled WGS sequence"/>
</dbReference>